<comment type="caution">
    <text evidence="7">The sequence shown here is derived from an EMBL/GenBank/DDBJ whole genome shotgun (WGS) entry which is preliminary data.</text>
</comment>
<evidence type="ECO:0000256" key="3">
    <source>
        <dbReference type="ARBA" id="ARBA00022692"/>
    </source>
</evidence>
<comment type="subcellular location">
    <subcellularLocation>
        <location evidence="1 6">Cell membrane</location>
        <topology evidence="1 6">Multi-pass membrane protein</topology>
    </subcellularLocation>
</comment>
<organism evidence="7 8">
    <name type="scientific">Popillia japonica</name>
    <name type="common">Japanese beetle</name>
    <dbReference type="NCBI Taxonomy" id="7064"/>
    <lineage>
        <taxon>Eukaryota</taxon>
        <taxon>Metazoa</taxon>
        <taxon>Ecdysozoa</taxon>
        <taxon>Arthropoda</taxon>
        <taxon>Hexapoda</taxon>
        <taxon>Insecta</taxon>
        <taxon>Pterygota</taxon>
        <taxon>Neoptera</taxon>
        <taxon>Endopterygota</taxon>
        <taxon>Coleoptera</taxon>
        <taxon>Polyphaga</taxon>
        <taxon>Scarabaeiformia</taxon>
        <taxon>Scarabaeidae</taxon>
        <taxon>Rutelinae</taxon>
        <taxon>Popillia</taxon>
    </lineage>
</organism>
<dbReference type="GO" id="GO:0005886">
    <property type="term" value="C:plasma membrane"/>
    <property type="evidence" value="ECO:0007669"/>
    <property type="project" value="UniProtKB-SubCell"/>
</dbReference>
<evidence type="ECO:0000313" key="8">
    <source>
        <dbReference type="Proteomes" id="UP001458880"/>
    </source>
</evidence>
<keyword evidence="3 6" id="KW-0812">Transmembrane</keyword>
<feature type="transmembrane region" description="Helical" evidence="6">
    <location>
        <begin position="128"/>
        <end position="150"/>
    </location>
</feature>
<dbReference type="AlphaFoldDB" id="A0AAW1HFD9"/>
<keyword evidence="6 7" id="KW-0675">Receptor</keyword>
<sequence length="320" mass="36283">MNFHRAIRPLLILSSFFGFSVYFGENHHQSRLKRITIRGILGKLPALAGIMLEIWTFKGCMSKSVGLLNINRIVTTIIVIALFLCNLLFNGNKISEALVVLAYTDDVIRKNITSNHLTHATKRIKLKMALFTAAAIIFTIWHGSLANISMGIDFCVVSHVIEVIISMIMGCVLVTLLEEVRIRIQAVNDGIEGILKGHETLELARSRLIDCSNLHWRLCYVGRSIKRAFEMQILLKIIYAFFEIVFTLFYMIFTKKKTGFPKLLIYSVFLYHITVSFIQPAIILSSLLSVSKEANKTKDILHSHRPQKPSIDHVVSIVLQ</sequence>
<dbReference type="InterPro" id="IPR013604">
    <property type="entry name" value="7TM_chemorcpt"/>
</dbReference>
<comment type="similarity">
    <text evidence="6">Belongs to the insect chemoreceptor superfamily. Gustatory receptor (GR) family.</text>
</comment>
<accession>A0AAW1HFD9</accession>
<keyword evidence="6" id="KW-0807">Transducer</keyword>
<dbReference type="Pfam" id="PF08395">
    <property type="entry name" value="7tm_7"/>
    <property type="match status" value="1"/>
</dbReference>
<dbReference type="EMBL" id="JASPKY010001424">
    <property type="protein sequence ID" value="KAK9674888.1"/>
    <property type="molecule type" value="Genomic_DNA"/>
</dbReference>
<evidence type="ECO:0000256" key="4">
    <source>
        <dbReference type="ARBA" id="ARBA00022989"/>
    </source>
</evidence>
<feature type="transmembrane region" description="Helical" evidence="6">
    <location>
        <begin position="35"/>
        <end position="57"/>
    </location>
</feature>
<evidence type="ECO:0000256" key="6">
    <source>
        <dbReference type="RuleBase" id="RU363108"/>
    </source>
</evidence>
<comment type="function">
    <text evidence="6">Gustatory receptor which mediates acceptance or avoidance behavior, depending on its substrates.</text>
</comment>
<dbReference type="Proteomes" id="UP001458880">
    <property type="component" value="Unassembled WGS sequence"/>
</dbReference>
<keyword evidence="8" id="KW-1185">Reference proteome</keyword>
<dbReference type="GO" id="GO:0007165">
    <property type="term" value="P:signal transduction"/>
    <property type="evidence" value="ECO:0007669"/>
    <property type="project" value="UniProtKB-KW"/>
</dbReference>
<keyword evidence="2 6" id="KW-1003">Cell membrane</keyword>
<dbReference type="GO" id="GO:0050909">
    <property type="term" value="P:sensory perception of taste"/>
    <property type="evidence" value="ECO:0007669"/>
    <property type="project" value="InterPro"/>
</dbReference>
<feature type="transmembrane region" description="Helical" evidence="6">
    <location>
        <begin position="156"/>
        <end position="177"/>
    </location>
</feature>
<feature type="transmembrane region" description="Helical" evidence="6">
    <location>
        <begin position="233"/>
        <end position="253"/>
    </location>
</feature>
<keyword evidence="4 6" id="KW-1133">Transmembrane helix</keyword>
<gene>
    <name evidence="7" type="ORF">QE152_g40785</name>
</gene>
<protein>
    <recommendedName>
        <fullName evidence="6">Gustatory receptor</fullName>
    </recommendedName>
</protein>
<feature type="transmembrane region" description="Helical" evidence="6">
    <location>
        <begin position="6"/>
        <end position="23"/>
    </location>
</feature>
<feature type="transmembrane region" description="Helical" evidence="6">
    <location>
        <begin position="265"/>
        <end position="288"/>
    </location>
</feature>
<evidence type="ECO:0000256" key="2">
    <source>
        <dbReference type="ARBA" id="ARBA00022475"/>
    </source>
</evidence>
<feature type="transmembrane region" description="Helical" evidence="6">
    <location>
        <begin position="69"/>
        <end position="89"/>
    </location>
</feature>
<evidence type="ECO:0000256" key="5">
    <source>
        <dbReference type="ARBA" id="ARBA00023136"/>
    </source>
</evidence>
<evidence type="ECO:0000256" key="1">
    <source>
        <dbReference type="ARBA" id="ARBA00004651"/>
    </source>
</evidence>
<proteinExistence type="inferred from homology"/>
<evidence type="ECO:0000313" key="7">
    <source>
        <dbReference type="EMBL" id="KAK9674888.1"/>
    </source>
</evidence>
<keyword evidence="5 6" id="KW-0472">Membrane</keyword>
<name>A0AAW1HFD9_POPJA</name>
<reference evidence="7 8" key="1">
    <citation type="journal article" date="2024" name="BMC Genomics">
        <title>De novo assembly and annotation of Popillia japonica's genome with initial clues to its potential as an invasive pest.</title>
        <authorList>
            <person name="Cucini C."/>
            <person name="Boschi S."/>
            <person name="Funari R."/>
            <person name="Cardaioli E."/>
            <person name="Iannotti N."/>
            <person name="Marturano G."/>
            <person name="Paoli F."/>
            <person name="Bruttini M."/>
            <person name="Carapelli A."/>
            <person name="Frati F."/>
            <person name="Nardi F."/>
        </authorList>
    </citation>
    <scope>NUCLEOTIDE SEQUENCE [LARGE SCALE GENOMIC DNA]</scope>
    <source>
        <strain evidence="7">DMR45628</strain>
    </source>
</reference>